<evidence type="ECO:0000313" key="4">
    <source>
        <dbReference type="Proteomes" id="UP000054166"/>
    </source>
</evidence>
<feature type="signal peptide" evidence="2">
    <location>
        <begin position="1"/>
        <end position="19"/>
    </location>
</feature>
<keyword evidence="1" id="KW-0472">Membrane</keyword>
<evidence type="ECO:0008006" key="5">
    <source>
        <dbReference type="Google" id="ProtNLM"/>
    </source>
</evidence>
<name>A0A0C3FR73_PILCF</name>
<gene>
    <name evidence="3" type="ORF">PILCRDRAFT_821384</name>
</gene>
<evidence type="ECO:0000256" key="1">
    <source>
        <dbReference type="SAM" id="Phobius"/>
    </source>
</evidence>
<reference evidence="4" key="2">
    <citation type="submission" date="2015-01" db="EMBL/GenBank/DDBJ databases">
        <title>Evolutionary Origins and Diversification of the Mycorrhizal Mutualists.</title>
        <authorList>
            <consortium name="DOE Joint Genome Institute"/>
            <consortium name="Mycorrhizal Genomics Consortium"/>
            <person name="Kohler A."/>
            <person name="Kuo A."/>
            <person name="Nagy L.G."/>
            <person name="Floudas D."/>
            <person name="Copeland A."/>
            <person name="Barry K.W."/>
            <person name="Cichocki N."/>
            <person name="Veneault-Fourrey C."/>
            <person name="LaButti K."/>
            <person name="Lindquist E.A."/>
            <person name="Lipzen A."/>
            <person name="Lundell T."/>
            <person name="Morin E."/>
            <person name="Murat C."/>
            <person name="Riley R."/>
            <person name="Ohm R."/>
            <person name="Sun H."/>
            <person name="Tunlid A."/>
            <person name="Henrissat B."/>
            <person name="Grigoriev I.V."/>
            <person name="Hibbett D.S."/>
            <person name="Martin F."/>
        </authorList>
    </citation>
    <scope>NUCLEOTIDE SEQUENCE [LARGE SCALE GENOMIC DNA]</scope>
    <source>
        <strain evidence="4">F 1598</strain>
    </source>
</reference>
<sequence length="343" mass="35288">MAIISSVLLIGASVLSVSSQTTTAPPASTPTLGNSPLPLTQYSFTYPNLPEQVNPFPVGRGPQSGYNICNSTTEGSKSLCQTMFLNSIEDFCLWGSPKPNGVVGDVEAEVVAYCSKPGHGTRIMPPGTLTAVQFIQTPGYIQVTGLFNQTGIGLKASDSGGELDPHGADKAGNPLGGLLFSNNLPGAKNNTITQVKNWSNFVGSNQFCFKACNNKITSPDYCLNIYDVEGCDFNMPASYKPNEFSVCLGDNQNPPGGDPVIPATSSCTTYSSTDLYPNTATTSTTATGSVSGSASGSGVTATSTKASSASSDASPAIGMPGFGLFAFYVSTIVGAMVGVVAVL</sequence>
<organism evidence="3 4">
    <name type="scientific">Piloderma croceum (strain F 1598)</name>
    <dbReference type="NCBI Taxonomy" id="765440"/>
    <lineage>
        <taxon>Eukaryota</taxon>
        <taxon>Fungi</taxon>
        <taxon>Dikarya</taxon>
        <taxon>Basidiomycota</taxon>
        <taxon>Agaricomycotina</taxon>
        <taxon>Agaricomycetes</taxon>
        <taxon>Agaricomycetidae</taxon>
        <taxon>Atheliales</taxon>
        <taxon>Atheliaceae</taxon>
        <taxon>Piloderma</taxon>
    </lineage>
</organism>
<dbReference type="OrthoDB" id="2564904at2759"/>
<keyword evidence="1" id="KW-0812">Transmembrane</keyword>
<dbReference type="HOGENOM" id="CLU_036093_2_0_1"/>
<dbReference type="Proteomes" id="UP000054166">
    <property type="component" value="Unassembled WGS sequence"/>
</dbReference>
<keyword evidence="4" id="KW-1185">Reference proteome</keyword>
<evidence type="ECO:0000313" key="3">
    <source>
        <dbReference type="EMBL" id="KIM81611.1"/>
    </source>
</evidence>
<reference evidence="3 4" key="1">
    <citation type="submission" date="2014-04" db="EMBL/GenBank/DDBJ databases">
        <authorList>
            <consortium name="DOE Joint Genome Institute"/>
            <person name="Kuo A."/>
            <person name="Tarkka M."/>
            <person name="Buscot F."/>
            <person name="Kohler A."/>
            <person name="Nagy L.G."/>
            <person name="Floudas D."/>
            <person name="Copeland A."/>
            <person name="Barry K.W."/>
            <person name="Cichocki N."/>
            <person name="Veneault-Fourrey C."/>
            <person name="LaButti K."/>
            <person name="Lindquist E.A."/>
            <person name="Lipzen A."/>
            <person name="Lundell T."/>
            <person name="Morin E."/>
            <person name="Murat C."/>
            <person name="Sun H."/>
            <person name="Tunlid A."/>
            <person name="Henrissat B."/>
            <person name="Grigoriev I.V."/>
            <person name="Hibbett D.S."/>
            <person name="Martin F."/>
            <person name="Nordberg H.P."/>
            <person name="Cantor M.N."/>
            <person name="Hua S.X."/>
        </authorList>
    </citation>
    <scope>NUCLEOTIDE SEQUENCE [LARGE SCALE GENOMIC DNA]</scope>
    <source>
        <strain evidence="3 4">F 1598</strain>
    </source>
</reference>
<dbReference type="AlphaFoldDB" id="A0A0C3FR73"/>
<dbReference type="EMBL" id="KN832998">
    <property type="protein sequence ID" value="KIM81611.1"/>
    <property type="molecule type" value="Genomic_DNA"/>
</dbReference>
<dbReference type="InParanoid" id="A0A0C3FR73"/>
<dbReference type="STRING" id="765440.A0A0C3FR73"/>
<feature type="transmembrane region" description="Helical" evidence="1">
    <location>
        <begin position="317"/>
        <end position="342"/>
    </location>
</feature>
<protein>
    <recommendedName>
        <fullName evidence="5">Macrofage activating glycoprotein</fullName>
    </recommendedName>
</protein>
<keyword evidence="2" id="KW-0732">Signal</keyword>
<evidence type="ECO:0000256" key="2">
    <source>
        <dbReference type="SAM" id="SignalP"/>
    </source>
</evidence>
<proteinExistence type="predicted"/>
<keyword evidence="1" id="KW-1133">Transmembrane helix</keyword>
<feature type="chain" id="PRO_5002164328" description="Macrofage activating glycoprotein" evidence="2">
    <location>
        <begin position="20"/>
        <end position="343"/>
    </location>
</feature>
<accession>A0A0C3FR73</accession>